<dbReference type="EMBL" id="CZPZ01000012">
    <property type="protein sequence ID" value="CUS35493.1"/>
    <property type="molecule type" value="Genomic_DNA"/>
</dbReference>
<name>A0A0S4LDB6_9BACT</name>
<dbReference type="InterPro" id="IPR007835">
    <property type="entry name" value="MOFRL"/>
</dbReference>
<dbReference type="SUPFAM" id="SSF82544">
    <property type="entry name" value="GckA/TtuD-like"/>
    <property type="match status" value="1"/>
</dbReference>
<protein>
    <submittedName>
        <fullName evidence="7">Glycerate 2-kinase</fullName>
        <ecNumber evidence="7">2.7.1.165</ecNumber>
    </submittedName>
</protein>
<dbReference type="Proteomes" id="UP000198736">
    <property type="component" value="Unassembled WGS sequence"/>
</dbReference>
<dbReference type="STRING" id="1742973.COMA2_20296"/>
<keyword evidence="4" id="KW-0067">ATP-binding</keyword>
<keyword evidence="2" id="KW-0547">Nucleotide-binding</keyword>
<dbReference type="PANTHER" id="PTHR12227">
    <property type="entry name" value="GLYCERATE KINASE"/>
    <property type="match status" value="1"/>
</dbReference>
<accession>A0A0S4LDB6</accession>
<organism evidence="7 8">
    <name type="scientific">Candidatus Nitrospira nitrificans</name>
    <dbReference type="NCBI Taxonomy" id="1742973"/>
    <lineage>
        <taxon>Bacteria</taxon>
        <taxon>Pseudomonadati</taxon>
        <taxon>Nitrospirota</taxon>
        <taxon>Nitrospiria</taxon>
        <taxon>Nitrospirales</taxon>
        <taxon>Nitrospiraceae</taxon>
        <taxon>Nitrospira</taxon>
    </lineage>
</organism>
<feature type="domain" description="MOFRL" evidence="5">
    <location>
        <begin position="335"/>
        <end position="440"/>
    </location>
</feature>
<reference evidence="8" key="1">
    <citation type="submission" date="2015-10" db="EMBL/GenBank/DDBJ databases">
        <authorList>
            <person name="Luecker S."/>
            <person name="Luecker S."/>
        </authorList>
    </citation>
    <scope>NUCLEOTIDE SEQUENCE [LARGE SCALE GENOMIC DNA]</scope>
</reference>
<dbReference type="InterPro" id="IPR039760">
    <property type="entry name" value="MOFRL_protein"/>
</dbReference>
<gene>
    <name evidence="7" type="primary">gck</name>
    <name evidence="7" type="ORF">COMA2_20296</name>
</gene>
<evidence type="ECO:0000313" key="7">
    <source>
        <dbReference type="EMBL" id="CUS35493.1"/>
    </source>
</evidence>
<evidence type="ECO:0000313" key="8">
    <source>
        <dbReference type="Proteomes" id="UP000198736"/>
    </source>
</evidence>
<dbReference type="Gene3D" id="3.40.50.10180">
    <property type="entry name" value="Glycerate kinase, MOFRL-like N-terminal domain"/>
    <property type="match status" value="1"/>
</dbReference>
<keyword evidence="8" id="KW-1185">Reference proteome</keyword>
<proteinExistence type="predicted"/>
<keyword evidence="3 7" id="KW-0418">Kinase</keyword>
<evidence type="ECO:0000259" key="5">
    <source>
        <dbReference type="Pfam" id="PF05161"/>
    </source>
</evidence>
<dbReference type="InterPro" id="IPR037035">
    <property type="entry name" value="GK-like_C_sf"/>
</dbReference>
<dbReference type="GO" id="GO:0005737">
    <property type="term" value="C:cytoplasm"/>
    <property type="evidence" value="ECO:0007669"/>
    <property type="project" value="TreeGrafter"/>
</dbReference>
<dbReference type="InterPro" id="IPR025286">
    <property type="entry name" value="MOFRL_assoc_dom"/>
</dbReference>
<dbReference type="Pfam" id="PF05161">
    <property type="entry name" value="MOFRL"/>
    <property type="match status" value="1"/>
</dbReference>
<evidence type="ECO:0000256" key="2">
    <source>
        <dbReference type="ARBA" id="ARBA00022741"/>
    </source>
</evidence>
<dbReference type="RefSeq" id="WP_245630948.1">
    <property type="nucleotide sequence ID" value="NZ_CZPZ01000012.1"/>
</dbReference>
<evidence type="ECO:0000259" key="6">
    <source>
        <dbReference type="Pfam" id="PF13660"/>
    </source>
</evidence>
<dbReference type="GO" id="GO:0008887">
    <property type="term" value="F:glycerate kinase activity"/>
    <property type="evidence" value="ECO:0007669"/>
    <property type="project" value="InterPro"/>
</dbReference>
<evidence type="ECO:0000256" key="1">
    <source>
        <dbReference type="ARBA" id="ARBA00022679"/>
    </source>
</evidence>
<dbReference type="EC" id="2.7.1.165" evidence="7"/>
<evidence type="ECO:0000256" key="4">
    <source>
        <dbReference type="ARBA" id="ARBA00022840"/>
    </source>
</evidence>
<feature type="domain" description="MOFRL-associated" evidence="6">
    <location>
        <begin position="16"/>
        <end position="251"/>
    </location>
</feature>
<keyword evidence="1 7" id="KW-0808">Transferase</keyword>
<evidence type="ECO:0000256" key="3">
    <source>
        <dbReference type="ARBA" id="ARBA00022777"/>
    </source>
</evidence>
<dbReference type="InterPro" id="IPR038614">
    <property type="entry name" value="GK_N_sf"/>
</dbReference>
<dbReference type="Gene3D" id="3.40.1480.10">
    <property type="entry name" value="MOFRL domain"/>
    <property type="match status" value="1"/>
</dbReference>
<dbReference type="FunFam" id="3.40.50.10180:FF:000001">
    <property type="entry name" value="Glycerate kinase"/>
    <property type="match status" value="1"/>
</dbReference>
<sequence length="447" mass="47165">MAMRLRLPSSSARPLLHKLIAAGLNAADPYHALLKHVALDRRSLRVGRRAYNLSHIDRIIVVGAGKASARMAQALETALGTQLEEGLVIVKTGHTLTTKRIAVLEAGHPIPDRAGLHATQRLLHLTQGLTPRDLLIVLLSGGASSLLPAPVAGVTLADKQRTTRLLLRSGATINEMNVVRKHLSLIKGGGLAASTQAKIATLLLSDVIGDDLGSIGSGPTAADPSTFADAVDVLQRYRSWRAVPEAVRRYLDRGRKGEASETLKPGSRRLRSVQHHIIGNNRIMLEAVVRAAQQADLHTQFVSHPITGEARVAAQQLTDLAKAIAEGHGILKRPCCVVAGGETTVTVTGRGRGGRAQEFAVSAALEIAGLPNTWVVALGTDGTDGPTDAAGAIVTGDTVARAKKLGIDLQSSLNRHDTYPALKALGGHIHTGPTGTNVNDLYLLLLL</sequence>
<dbReference type="Pfam" id="PF13660">
    <property type="entry name" value="DUF4147"/>
    <property type="match status" value="1"/>
</dbReference>
<dbReference type="AlphaFoldDB" id="A0A0S4LDB6"/>
<dbReference type="GO" id="GO:0005524">
    <property type="term" value="F:ATP binding"/>
    <property type="evidence" value="ECO:0007669"/>
    <property type="project" value="UniProtKB-KW"/>
</dbReference>
<dbReference type="GO" id="GO:0043798">
    <property type="term" value="F:glycerate 2-kinase activity"/>
    <property type="evidence" value="ECO:0007669"/>
    <property type="project" value="UniProtKB-EC"/>
</dbReference>
<dbReference type="PANTHER" id="PTHR12227:SF0">
    <property type="entry name" value="GLYCERATE KINASE"/>
    <property type="match status" value="1"/>
</dbReference>